<comment type="caution">
    <text evidence="5">The sequence shown here is derived from an EMBL/GenBank/DDBJ whole genome shotgun (WGS) entry which is preliminary data.</text>
</comment>
<evidence type="ECO:0000313" key="6">
    <source>
        <dbReference type="Proteomes" id="UP000336646"/>
    </source>
</evidence>
<keyword evidence="2" id="KW-0326">Glycosidase</keyword>
<dbReference type="EMBL" id="RXIR01000002">
    <property type="protein sequence ID" value="TVS29959.1"/>
    <property type="molecule type" value="Genomic_DNA"/>
</dbReference>
<dbReference type="InterPro" id="IPR001910">
    <property type="entry name" value="Inosine/uridine_hydrolase_dom"/>
</dbReference>
<gene>
    <name evidence="5" type="ORF">EKI59_01290</name>
    <name evidence="4" type="ORF">H0H28_12080</name>
</gene>
<dbReference type="AlphaFoldDB" id="A0A6C1TZ98"/>
<dbReference type="GO" id="GO:0008477">
    <property type="term" value="F:purine nucleosidase activity"/>
    <property type="evidence" value="ECO:0007669"/>
    <property type="project" value="TreeGrafter"/>
</dbReference>
<evidence type="ECO:0000313" key="5">
    <source>
        <dbReference type="EMBL" id="TVS29959.1"/>
    </source>
</evidence>
<sequence>MARKIILDLDTGIDDALALAYALGSPELELIGVTGTYGNVLVETGVRNSAAILELFGRADIPVFAGPDHARARDSFEVLEISAFIHGDNGVGGAVLPEPVAMVQEKSAVDFLVESVERYGDDLVIVPTGPSTTIAAAIEASESFAKRAHIVMMGGALTVPGNVSPWAEANVNQDPEATDLLFRRAQDVTMIGLDVTLQTLLTYAETKKWRELGTRGGDFLAEATDYYIKAYDTTAPHLGGCGLHDPLAVGVAVDPSLVQLVDINMKTDTEGPTRGRTIGDETRLNDPVKTAHVAIGVDTARFLEQFMSRLTKLAAATEPSSS</sequence>
<reference evidence="4 7" key="2">
    <citation type="submission" date="2020-07" db="EMBL/GenBank/DDBJ databases">
        <authorList>
            <person name="Khare M."/>
        </authorList>
    </citation>
    <scope>NUCLEOTIDE SEQUENCE [LARGE SCALE GENOMIC DNA]</scope>
    <source>
        <strain evidence="4 7">P8776</strain>
    </source>
</reference>
<proteinExistence type="predicted"/>
<evidence type="ECO:0000313" key="4">
    <source>
        <dbReference type="EMBL" id="MBA4506037.1"/>
    </source>
</evidence>
<evidence type="ECO:0000256" key="1">
    <source>
        <dbReference type="ARBA" id="ARBA00022801"/>
    </source>
</evidence>
<keyword evidence="7" id="KW-1185">Reference proteome</keyword>
<feature type="domain" description="Inosine/uridine-preferring nucleoside hydrolase" evidence="3">
    <location>
        <begin position="5"/>
        <end position="304"/>
    </location>
</feature>
<dbReference type="OrthoDB" id="9797882at2"/>
<dbReference type="RefSeq" id="WP_136651630.1">
    <property type="nucleotide sequence ID" value="NZ_JACEOR010000544.1"/>
</dbReference>
<accession>A0A6C1TZ98</accession>
<keyword evidence="1 5" id="KW-0378">Hydrolase</keyword>
<dbReference type="GO" id="GO:0006152">
    <property type="term" value="P:purine nucleoside catabolic process"/>
    <property type="evidence" value="ECO:0007669"/>
    <property type="project" value="TreeGrafter"/>
</dbReference>
<dbReference type="InterPro" id="IPR023186">
    <property type="entry name" value="IUNH"/>
</dbReference>
<dbReference type="CDD" id="cd02650">
    <property type="entry name" value="nuc_hydro_CaPnhB"/>
    <property type="match status" value="1"/>
</dbReference>
<protein>
    <submittedName>
        <fullName evidence="5">Nucleoside hydrolase</fullName>
    </submittedName>
</protein>
<evidence type="ECO:0000259" key="3">
    <source>
        <dbReference type="Pfam" id="PF01156"/>
    </source>
</evidence>
<evidence type="ECO:0000256" key="2">
    <source>
        <dbReference type="ARBA" id="ARBA00023295"/>
    </source>
</evidence>
<dbReference type="Proteomes" id="UP000336646">
    <property type="component" value="Unassembled WGS sequence"/>
</dbReference>
<reference evidence="5 6" key="1">
    <citation type="submission" date="2018-12" db="EMBL/GenBank/DDBJ databases">
        <title>Corynebacterium sanguinis sp. nov., a clinically-associated and environmental corynebacterium.</title>
        <authorList>
            <person name="Gonzales-Siles L."/>
            <person name="Jaen-Luchoro D."/>
            <person name="Cardew S."/>
            <person name="Inganas E."/>
            <person name="Ohlen M."/>
            <person name="Jensie-Markopolous S."/>
            <person name="Pinyeiro-Iglesias B."/>
            <person name="Molin K."/>
            <person name="Skovbjerg S."/>
            <person name="Svensson-Stadler L."/>
            <person name="Funke G."/>
            <person name="Moore E.R.B."/>
        </authorList>
    </citation>
    <scope>NUCLEOTIDE SEQUENCE [LARGE SCALE GENOMIC DNA]</scope>
    <source>
        <strain evidence="5 6">58734</strain>
    </source>
</reference>
<dbReference type="SUPFAM" id="SSF53590">
    <property type="entry name" value="Nucleoside hydrolase"/>
    <property type="match status" value="1"/>
</dbReference>
<dbReference type="GO" id="GO:0005829">
    <property type="term" value="C:cytosol"/>
    <property type="evidence" value="ECO:0007669"/>
    <property type="project" value="TreeGrafter"/>
</dbReference>
<evidence type="ECO:0000313" key="7">
    <source>
        <dbReference type="Proteomes" id="UP000580709"/>
    </source>
</evidence>
<dbReference type="PANTHER" id="PTHR12304:SF4">
    <property type="entry name" value="URIDINE NUCLEOSIDASE"/>
    <property type="match status" value="1"/>
</dbReference>
<dbReference type="InterPro" id="IPR036452">
    <property type="entry name" value="Ribo_hydro-like"/>
</dbReference>
<dbReference type="Gene3D" id="3.90.245.10">
    <property type="entry name" value="Ribonucleoside hydrolase-like"/>
    <property type="match status" value="1"/>
</dbReference>
<dbReference type="PANTHER" id="PTHR12304">
    <property type="entry name" value="INOSINE-URIDINE PREFERRING NUCLEOSIDE HYDROLASE"/>
    <property type="match status" value="1"/>
</dbReference>
<dbReference type="Proteomes" id="UP000580709">
    <property type="component" value="Unassembled WGS sequence"/>
</dbReference>
<name>A0A6C1TZ98_9CORY</name>
<dbReference type="Pfam" id="PF01156">
    <property type="entry name" value="IU_nuc_hydro"/>
    <property type="match status" value="1"/>
</dbReference>
<dbReference type="EMBL" id="JACEOR010000544">
    <property type="protein sequence ID" value="MBA4506037.1"/>
    <property type="molecule type" value="Genomic_DNA"/>
</dbReference>
<organism evidence="5 6">
    <name type="scientific">Corynebacterium sanguinis</name>
    <dbReference type="NCBI Taxonomy" id="2594913"/>
    <lineage>
        <taxon>Bacteria</taxon>
        <taxon>Bacillati</taxon>
        <taxon>Actinomycetota</taxon>
        <taxon>Actinomycetes</taxon>
        <taxon>Mycobacteriales</taxon>
        <taxon>Corynebacteriaceae</taxon>
        <taxon>Corynebacterium</taxon>
    </lineage>
</organism>